<sequence>MQLGSFTNMLLSIKNFHLFQNILHRTHLCLNHLILSKKRWLSGDRSDAKIVEENQEYAFSLALIEARLAAGLTQKQAAKRAGLSTSTVARYESGHSPVIRLYAAAADALGLKLKFELIPISQPANAEKSS</sequence>
<evidence type="ECO:0000259" key="1">
    <source>
        <dbReference type="PROSITE" id="PS50943"/>
    </source>
</evidence>
<dbReference type="GO" id="GO:0003677">
    <property type="term" value="F:DNA binding"/>
    <property type="evidence" value="ECO:0007669"/>
    <property type="project" value="InterPro"/>
</dbReference>
<dbReference type="SMART" id="SM00530">
    <property type="entry name" value="HTH_XRE"/>
    <property type="match status" value="1"/>
</dbReference>
<dbReference type="InterPro" id="IPR001387">
    <property type="entry name" value="Cro/C1-type_HTH"/>
</dbReference>
<organism evidence="2">
    <name type="scientific">Magnetococcus massalia (strain MO-1)</name>
    <dbReference type="NCBI Taxonomy" id="451514"/>
    <lineage>
        <taxon>Bacteria</taxon>
        <taxon>Pseudomonadati</taxon>
        <taxon>Pseudomonadota</taxon>
        <taxon>Magnetococcia</taxon>
        <taxon>Magnetococcales</taxon>
        <taxon>Magnetococcaceae</taxon>
        <taxon>Magnetococcus</taxon>
    </lineage>
</organism>
<dbReference type="PROSITE" id="PS50943">
    <property type="entry name" value="HTH_CROC1"/>
    <property type="match status" value="1"/>
</dbReference>
<dbReference type="Pfam" id="PF01381">
    <property type="entry name" value="HTH_3"/>
    <property type="match status" value="1"/>
</dbReference>
<dbReference type="Gene3D" id="1.10.260.40">
    <property type="entry name" value="lambda repressor-like DNA-binding domains"/>
    <property type="match status" value="1"/>
</dbReference>
<proteinExistence type="predicted"/>
<dbReference type="InterPro" id="IPR010982">
    <property type="entry name" value="Lambda_DNA-bd_dom_sf"/>
</dbReference>
<reference evidence="2" key="1">
    <citation type="submission" date="2015-04" db="EMBL/GenBank/DDBJ databases">
        <authorList>
            <person name="Syromyatnikov M.Y."/>
            <person name="Popov V.N."/>
        </authorList>
    </citation>
    <scope>NUCLEOTIDE SEQUENCE</scope>
    <source>
        <strain evidence="2">MO-1</strain>
    </source>
</reference>
<accession>A0A1S7LG80</accession>
<dbReference type="AlphaFoldDB" id="A0A1S7LG80"/>
<evidence type="ECO:0000313" key="2">
    <source>
        <dbReference type="EMBL" id="CRH05962.1"/>
    </source>
</evidence>
<dbReference type="SUPFAM" id="SSF47413">
    <property type="entry name" value="lambda repressor-like DNA-binding domains"/>
    <property type="match status" value="1"/>
</dbReference>
<feature type="domain" description="HTH cro/C1-type" evidence="1">
    <location>
        <begin position="63"/>
        <end position="117"/>
    </location>
</feature>
<dbReference type="CDD" id="cd00093">
    <property type="entry name" value="HTH_XRE"/>
    <property type="match status" value="1"/>
</dbReference>
<gene>
    <name evidence="2" type="ORF">MAGMO_1785</name>
</gene>
<name>A0A1S7LG80_MAGMO</name>
<dbReference type="EMBL" id="LO017727">
    <property type="protein sequence ID" value="CRH05962.1"/>
    <property type="molecule type" value="Genomic_DNA"/>
</dbReference>
<protein>
    <recommendedName>
        <fullName evidence="1">HTH cro/C1-type domain-containing protein</fullName>
    </recommendedName>
</protein>